<dbReference type="AlphaFoldDB" id="A0A0R3SV60"/>
<protein>
    <submittedName>
        <fullName evidence="2">Pecanex-like protein</fullName>
    </submittedName>
</protein>
<feature type="compositionally biased region" description="Polar residues" evidence="1">
    <location>
        <begin position="99"/>
        <end position="114"/>
    </location>
</feature>
<reference evidence="2" key="1">
    <citation type="submission" date="2017-02" db="UniProtKB">
        <authorList>
            <consortium name="WormBaseParasite"/>
        </authorList>
    </citation>
    <scope>IDENTIFICATION</scope>
</reference>
<sequence>LFTRNSAPFDEFSNYSINHDSNSLKSGLYRNLWIASLFDWSTVSQSAINSVSNALTLLQHFSGEAPMSALLRLDEQLETVFQGESSRSPSQIAARDFDSSNSSPQILPTIQDSFGPSAPKELEMMGDPVSKVSDLYDRPTSWVQSILQQEDDQSKNDPSGAYQRTVTSYFEPISLDEMPQLPPINNLQRREEFGGHQTIYHSGVQSVTAATTSYAASWNAAGERNAFGWNMIN</sequence>
<name>A0A0R3SV60_HYMDI</name>
<proteinExistence type="predicted"/>
<evidence type="ECO:0000313" key="2">
    <source>
        <dbReference type="WBParaSite" id="HDID_0000943701-mRNA-1"/>
    </source>
</evidence>
<organism evidence="2">
    <name type="scientific">Hymenolepis diminuta</name>
    <name type="common">Rat tapeworm</name>
    <dbReference type="NCBI Taxonomy" id="6216"/>
    <lineage>
        <taxon>Eukaryota</taxon>
        <taxon>Metazoa</taxon>
        <taxon>Spiralia</taxon>
        <taxon>Lophotrochozoa</taxon>
        <taxon>Platyhelminthes</taxon>
        <taxon>Cestoda</taxon>
        <taxon>Eucestoda</taxon>
        <taxon>Cyclophyllidea</taxon>
        <taxon>Hymenolepididae</taxon>
        <taxon>Hymenolepis</taxon>
    </lineage>
</organism>
<accession>A0A0R3SV60</accession>
<dbReference type="WBParaSite" id="HDID_0000943701-mRNA-1">
    <property type="protein sequence ID" value="HDID_0000943701-mRNA-1"/>
    <property type="gene ID" value="HDID_0000943701"/>
</dbReference>
<evidence type="ECO:0000256" key="1">
    <source>
        <dbReference type="SAM" id="MobiDB-lite"/>
    </source>
</evidence>
<feature type="compositionally biased region" description="Polar residues" evidence="1">
    <location>
        <begin position="82"/>
        <end position="91"/>
    </location>
</feature>
<feature type="region of interest" description="Disordered" evidence="1">
    <location>
        <begin position="82"/>
        <end position="124"/>
    </location>
</feature>